<comment type="subcellular location">
    <subcellularLocation>
        <location evidence="1">Virion</location>
    </subcellularLocation>
</comment>
<organism evidence="4">
    <name type="scientific">uncultured Caudovirales phage</name>
    <dbReference type="NCBI Taxonomy" id="2100421"/>
    <lineage>
        <taxon>Viruses</taxon>
        <taxon>Duplodnaviria</taxon>
        <taxon>Heunggongvirae</taxon>
        <taxon>Uroviricota</taxon>
        <taxon>Caudoviricetes</taxon>
        <taxon>Peduoviridae</taxon>
        <taxon>Maltschvirus</taxon>
        <taxon>Maltschvirus maltsch</taxon>
    </lineage>
</organism>
<evidence type="ECO:0000256" key="2">
    <source>
        <dbReference type="ARBA" id="ARBA00022732"/>
    </source>
</evidence>
<sequence length="1090" mass="114579">MVTSIILAFEYIGMSTAVATFAANFALSYVVTRVFGSNTSNQQVDNGVRLQVPPSTVNAIPIVYGDAYLGGTFVDAALTTNQRKMYYVLAISSISPNGTFTFDRTDMYYGDRLITFESGSGADLGKVVTLTDEAGNADPKISGNLYIYLFTSNDAGVITPINSAGTLPSGIMGSASGLASSQQWPATGRQMNGTAFAIVVLNYNRDADTTSLQPITFKVSHNLNGLDRARPGDVWYDYMNSPVYGGAIDAAYLDTTTQATLNAYSDALITYTNSGGSPATQRRYKINGVLDAGETVINNVDRIMSACDSWMTYNAASGKWAVVVNKSETTAYAFNDNNIIGEIRVSATDISSSINQVEARFPFKESRDQAAFVNLETPTALLYPNEPVNKYSVTYDLVNDSVQATYLANRVLEQSREDLIVNFNTTYYGIQVEAGDVVSVTNNDYGWCAPTYPDGKPFRVMKVNEAAIGDGTLGARLELSEYNAEVYDDKDIDQFAPVPNSGLVSPIYFSPLAAPVVVASYPSASVPSFDLQITTPVTGRSVFANIYYSTTPTPTSSDLVLLYYTQTADNKPAPANTAIVFPNFVLPAGTYYFVFNVGNSDSLSALSGVSSAFVWNPVGMTGPTGPTGPTGSGTSGTNGLTAITAYKVQSQSASTPTFTTPTSGATAPSGWTLSAPSVSVGQVLWYIQGQYNSNSVTVSGVAANTTAWTGPIAASVFQDIRSDNWNGGNPPVAGTPSSYGTVGYYIKQSTGDMFLNSVYGRGVAQFDGYNNAGGTGYAIVINQSGAQTGGGWFNAGTGGYAISANGGTGKVGIYTHGYGGNGLEAYCYGSTAVAIRAEHAFALPALYISNGTIRWGVYDIAAPAGSTSTFLRNDGQWATPSSSGGVTSLSTSNSSSGLSLSASSSTGAVTLTLSGTPTNATNATYASYLGGVADSGWARIFPTNSGTANAAGAGLNLFGSTSTGIAGAYVGTAGSGNTVTFDVRTTSPSDVRLKEEIADSDLGLAFVKQLRPVSYKLKADPKHQKGYGFIADEVEEIIESGSSLVYEEPDWKVGDEVGFKTIHYPSYIAVLTKAIQELTAKVEALEAKVK</sequence>
<dbReference type="GO" id="GO:0098015">
    <property type="term" value="C:virus tail"/>
    <property type="evidence" value="ECO:0007669"/>
    <property type="project" value="UniProtKB-KW"/>
</dbReference>
<evidence type="ECO:0000256" key="1">
    <source>
        <dbReference type="ARBA" id="ARBA00004328"/>
    </source>
</evidence>
<name>A0A6J7WB22_9CAUD</name>
<keyword evidence="2" id="KW-1227">Viral tail protein</keyword>
<gene>
    <name evidence="4" type="ORF">UFOVP159_29</name>
</gene>
<dbReference type="PROSITE" id="PS51688">
    <property type="entry name" value="ICA"/>
    <property type="match status" value="1"/>
</dbReference>
<proteinExistence type="predicted"/>
<accession>A0A6J7WB22</accession>
<feature type="domain" description="Peptidase S74" evidence="3">
    <location>
        <begin position="989"/>
        <end position="1089"/>
    </location>
</feature>
<dbReference type="EMBL" id="LR798209">
    <property type="protein sequence ID" value="CAB5187312.1"/>
    <property type="molecule type" value="Genomic_DNA"/>
</dbReference>
<evidence type="ECO:0000259" key="3">
    <source>
        <dbReference type="PROSITE" id="PS51688"/>
    </source>
</evidence>
<dbReference type="InterPro" id="IPR030392">
    <property type="entry name" value="S74_ICA"/>
</dbReference>
<evidence type="ECO:0000313" key="4">
    <source>
        <dbReference type="EMBL" id="CAB5187312.1"/>
    </source>
</evidence>
<reference evidence="4" key="1">
    <citation type="submission" date="2020-05" db="EMBL/GenBank/DDBJ databases">
        <authorList>
            <person name="Chiriac C."/>
            <person name="Salcher M."/>
            <person name="Ghai R."/>
            <person name="Kavagutti S V."/>
        </authorList>
    </citation>
    <scope>NUCLEOTIDE SEQUENCE</scope>
</reference>
<dbReference type="Pfam" id="PF13884">
    <property type="entry name" value="Peptidase_S74"/>
    <property type="match status" value="1"/>
</dbReference>
<protein>
    <submittedName>
        <fullName evidence="4">Intramolecular chaperone auto-processing domain containing protein</fullName>
    </submittedName>
</protein>
<keyword evidence="2" id="KW-0946">Virion</keyword>